<organism evidence="1 2">
    <name type="scientific">Peronosclerospora sorghi</name>
    <dbReference type="NCBI Taxonomy" id="230839"/>
    <lineage>
        <taxon>Eukaryota</taxon>
        <taxon>Sar</taxon>
        <taxon>Stramenopiles</taxon>
        <taxon>Oomycota</taxon>
        <taxon>Peronosporomycetes</taxon>
        <taxon>Peronosporales</taxon>
        <taxon>Peronosporaceae</taxon>
        <taxon>Peronosclerospora</taxon>
    </lineage>
</organism>
<name>A0ACC0VVN2_9STRA</name>
<dbReference type="Proteomes" id="UP001163321">
    <property type="component" value="Chromosome 6"/>
</dbReference>
<dbReference type="EMBL" id="CM047585">
    <property type="protein sequence ID" value="KAI9910524.1"/>
    <property type="molecule type" value="Genomic_DNA"/>
</dbReference>
<comment type="caution">
    <text evidence="1">The sequence shown here is derived from an EMBL/GenBank/DDBJ whole genome shotgun (WGS) entry which is preliminary data.</text>
</comment>
<proteinExistence type="predicted"/>
<protein>
    <submittedName>
        <fullName evidence="1">Uncharacterized protein</fullName>
    </submittedName>
</protein>
<accession>A0ACC0VVN2</accession>
<gene>
    <name evidence="1" type="ORF">PsorP6_010753</name>
</gene>
<evidence type="ECO:0000313" key="1">
    <source>
        <dbReference type="EMBL" id="KAI9910524.1"/>
    </source>
</evidence>
<sequence>MIQEGEKLLLGVSGGKDSLSLLHVLFRFQKRAPVHFELACATVDPQTPSFDPISVKDYMHVLGVPYYYLSENIIERAMCEMNGDSLCSYCSRMNRGRLRVINENCPACFEDPKELHLVKKKLAQEESLYPDMYNSLRRALLSLMDDVSYTSLEAVRARLEQAQQSRKHAPPFKQRA</sequence>
<reference evidence="1 2" key="1">
    <citation type="journal article" date="2022" name="bioRxiv">
        <title>The genome of the oomycete Peronosclerospora sorghi, a cosmopolitan pathogen of maize and sorghum, is inflated with dispersed pseudogenes.</title>
        <authorList>
            <person name="Fletcher K."/>
            <person name="Martin F."/>
            <person name="Isakeit T."/>
            <person name="Cavanaugh K."/>
            <person name="Magill C."/>
            <person name="Michelmore R."/>
        </authorList>
    </citation>
    <scope>NUCLEOTIDE SEQUENCE [LARGE SCALE GENOMIC DNA]</scope>
    <source>
        <strain evidence="1">P6</strain>
    </source>
</reference>
<keyword evidence="2" id="KW-1185">Reference proteome</keyword>
<evidence type="ECO:0000313" key="2">
    <source>
        <dbReference type="Proteomes" id="UP001163321"/>
    </source>
</evidence>